<protein>
    <submittedName>
        <fullName evidence="2">Uncharacterized protein</fullName>
    </submittedName>
</protein>
<gene>
    <name evidence="2" type="ORF">FJT64_013021</name>
</gene>
<accession>A0A6A4VDZ4</accession>
<dbReference type="OrthoDB" id="6396936at2759"/>
<sequence>MLARYGRRPSRRPTVVCPAVVDAAAEFRRAVRSYALQDRKQRAELMTACDAVRDQLLKAGIKLQCAGRPALPLPSENGVVSFHGSSQRTRQGGQRRQAAPATAASVSRYSSV</sequence>
<organism evidence="2 3">
    <name type="scientific">Amphibalanus amphitrite</name>
    <name type="common">Striped barnacle</name>
    <name type="synonym">Balanus amphitrite</name>
    <dbReference type="NCBI Taxonomy" id="1232801"/>
    <lineage>
        <taxon>Eukaryota</taxon>
        <taxon>Metazoa</taxon>
        <taxon>Ecdysozoa</taxon>
        <taxon>Arthropoda</taxon>
        <taxon>Crustacea</taxon>
        <taxon>Multicrustacea</taxon>
        <taxon>Cirripedia</taxon>
        <taxon>Thoracica</taxon>
        <taxon>Thoracicalcarea</taxon>
        <taxon>Balanomorpha</taxon>
        <taxon>Balanoidea</taxon>
        <taxon>Balanidae</taxon>
        <taxon>Amphibalaninae</taxon>
        <taxon>Amphibalanus</taxon>
    </lineage>
</organism>
<dbReference type="EMBL" id="VIIS01002096">
    <property type="protein sequence ID" value="KAF0288612.1"/>
    <property type="molecule type" value="Genomic_DNA"/>
</dbReference>
<proteinExistence type="predicted"/>
<feature type="region of interest" description="Disordered" evidence="1">
    <location>
        <begin position="72"/>
        <end position="112"/>
    </location>
</feature>
<evidence type="ECO:0000256" key="1">
    <source>
        <dbReference type="SAM" id="MobiDB-lite"/>
    </source>
</evidence>
<dbReference type="Proteomes" id="UP000440578">
    <property type="component" value="Unassembled WGS sequence"/>
</dbReference>
<reference evidence="2 3" key="1">
    <citation type="submission" date="2019-07" db="EMBL/GenBank/DDBJ databases">
        <title>Draft genome assembly of a fouling barnacle, Amphibalanus amphitrite (Darwin, 1854): The first reference genome for Thecostraca.</title>
        <authorList>
            <person name="Kim W."/>
        </authorList>
    </citation>
    <scope>NUCLEOTIDE SEQUENCE [LARGE SCALE GENOMIC DNA]</scope>
    <source>
        <strain evidence="2">SNU_AA5</strain>
        <tissue evidence="2">Soma without cirri and trophi</tissue>
    </source>
</reference>
<feature type="compositionally biased region" description="Low complexity" evidence="1">
    <location>
        <begin position="84"/>
        <end position="112"/>
    </location>
</feature>
<evidence type="ECO:0000313" key="2">
    <source>
        <dbReference type="EMBL" id="KAF0288612.1"/>
    </source>
</evidence>
<dbReference type="AlphaFoldDB" id="A0A6A4VDZ4"/>
<evidence type="ECO:0000313" key="3">
    <source>
        <dbReference type="Proteomes" id="UP000440578"/>
    </source>
</evidence>
<name>A0A6A4VDZ4_AMPAM</name>
<keyword evidence="3" id="KW-1185">Reference proteome</keyword>
<comment type="caution">
    <text evidence="2">The sequence shown here is derived from an EMBL/GenBank/DDBJ whole genome shotgun (WGS) entry which is preliminary data.</text>
</comment>